<evidence type="ECO:0000259" key="5">
    <source>
        <dbReference type="Pfam" id="PF10355"/>
    </source>
</evidence>
<proteinExistence type="predicted"/>
<feature type="transmembrane region" description="Helical" evidence="2">
    <location>
        <begin position="136"/>
        <end position="157"/>
    </location>
</feature>
<dbReference type="GeneID" id="87841666"/>
<dbReference type="Pfam" id="PF10355">
    <property type="entry name" value="Ytp1"/>
    <property type="match status" value="1"/>
</dbReference>
<dbReference type="Proteomes" id="UP001278766">
    <property type="component" value="Unassembled WGS sequence"/>
</dbReference>
<evidence type="ECO:0000259" key="4">
    <source>
        <dbReference type="Pfam" id="PF10348"/>
    </source>
</evidence>
<keyword evidence="3" id="KW-0732">Signal</keyword>
<sequence length="626" mass="68323">MKAPVTSLLPVLASAAILGLVPVALANADGGHSHGDDGMGGMGMTDADKPLPEDQYPPTYFAHPDHRAAIYGHIALMVLGWVFALPAAVMLSLARSRYTLFVQFAFLAINAGGLLLGVIYNASTPDLYPNNAHHKLGWIVTSIVGAQVVIGVLARVAGMLKREKFKLPSRAEERQGFIPVSTAAMAEHESRYSLSGPYGRFSNDSGQGTEPKTESLRSHSLSSGAESPPSPIRDAHREYHHDDDTDEDIEARLPMFSKSTKAHSIVAKVAGKISDRFWKVLLFAYNFIDRTILILSFIALCTGIITFGRFFEGHGIFSGLAHWIKGGVFVWLGIFTLGRWAGSFGDLGWAWNIRPRRAGQKWRPSAEFVESAVIFFYGSTNIFLEHLGNWGGEWSATDLEHMSITVLFIGGGLCGMLIESTKIRNLLNYTVTEAIQTAPHSPTTINNNHHTYTIPHGNDPERNPPHHHRSHHHNAQPQPDEHSEPESYGFSTNPIPALVIVLLGIMMSSHTQGSMVSGMVHKQWGNLLTGASLARALTYALVWLRPPRSVLPSRPPTELLAAFGMTAGGVVFMASAGDTIDGMIHYQLDAMFMYTVTMGLVGLLMAWVIVLIALKGWAARREAGRA</sequence>
<feature type="domain" description="DUF2427" evidence="4">
    <location>
        <begin position="55"/>
        <end position="156"/>
    </location>
</feature>
<accession>A0AAE0HRV4</accession>
<evidence type="ECO:0000256" key="1">
    <source>
        <dbReference type="SAM" id="MobiDB-lite"/>
    </source>
</evidence>
<gene>
    <name evidence="6" type="ORF">B0H64DRAFT_40954</name>
</gene>
<feature type="transmembrane region" description="Helical" evidence="2">
    <location>
        <begin position="100"/>
        <end position="120"/>
    </location>
</feature>
<dbReference type="Pfam" id="PF10348">
    <property type="entry name" value="DUF2427"/>
    <property type="match status" value="1"/>
</dbReference>
<feature type="region of interest" description="Disordered" evidence="1">
    <location>
        <begin position="439"/>
        <end position="488"/>
    </location>
</feature>
<comment type="caution">
    <text evidence="6">The sequence shown here is derived from an EMBL/GenBank/DDBJ whole genome shotgun (WGS) entry which is preliminary data.</text>
</comment>
<dbReference type="InterPro" id="IPR018825">
    <property type="entry name" value="DUF2427"/>
</dbReference>
<feature type="transmembrane region" description="Helical" evidence="2">
    <location>
        <begin position="524"/>
        <end position="544"/>
    </location>
</feature>
<dbReference type="PANTHER" id="PTHR31685:SF3">
    <property type="entry name" value="INTEGRAL MEMBRANE PROTEIN (AFU_ORTHOLOGUE AFUA_6G12730)"/>
    <property type="match status" value="1"/>
</dbReference>
<feature type="compositionally biased region" description="Basic residues" evidence="1">
    <location>
        <begin position="465"/>
        <end position="474"/>
    </location>
</feature>
<feature type="signal peptide" evidence="3">
    <location>
        <begin position="1"/>
        <end position="26"/>
    </location>
</feature>
<feature type="transmembrane region" description="Helical" evidence="2">
    <location>
        <begin position="292"/>
        <end position="311"/>
    </location>
</feature>
<dbReference type="InterPro" id="IPR018827">
    <property type="entry name" value="YTP1_C"/>
</dbReference>
<evidence type="ECO:0000256" key="2">
    <source>
        <dbReference type="SAM" id="Phobius"/>
    </source>
</evidence>
<keyword evidence="2" id="KW-0472">Membrane</keyword>
<dbReference type="AlphaFoldDB" id="A0AAE0HRV4"/>
<dbReference type="RefSeq" id="XP_062665036.1">
    <property type="nucleotide sequence ID" value="XM_062804718.1"/>
</dbReference>
<evidence type="ECO:0008006" key="8">
    <source>
        <dbReference type="Google" id="ProtNLM"/>
    </source>
</evidence>
<feature type="transmembrane region" description="Helical" evidence="2">
    <location>
        <begin position="556"/>
        <end position="576"/>
    </location>
</feature>
<feature type="transmembrane region" description="Helical" evidence="2">
    <location>
        <begin position="591"/>
        <end position="614"/>
    </location>
</feature>
<reference evidence="6" key="1">
    <citation type="journal article" date="2023" name="Mol. Phylogenet. Evol.">
        <title>Genome-scale phylogeny and comparative genomics of the fungal order Sordariales.</title>
        <authorList>
            <person name="Hensen N."/>
            <person name="Bonometti L."/>
            <person name="Westerberg I."/>
            <person name="Brannstrom I.O."/>
            <person name="Guillou S."/>
            <person name="Cros-Aarteil S."/>
            <person name="Calhoun S."/>
            <person name="Haridas S."/>
            <person name="Kuo A."/>
            <person name="Mondo S."/>
            <person name="Pangilinan J."/>
            <person name="Riley R."/>
            <person name="LaButti K."/>
            <person name="Andreopoulos B."/>
            <person name="Lipzen A."/>
            <person name="Chen C."/>
            <person name="Yan M."/>
            <person name="Daum C."/>
            <person name="Ng V."/>
            <person name="Clum A."/>
            <person name="Steindorff A."/>
            <person name="Ohm R.A."/>
            <person name="Martin F."/>
            <person name="Silar P."/>
            <person name="Natvig D.O."/>
            <person name="Lalanne C."/>
            <person name="Gautier V."/>
            <person name="Ament-Velasquez S.L."/>
            <person name="Kruys A."/>
            <person name="Hutchinson M.I."/>
            <person name="Powell A.J."/>
            <person name="Barry K."/>
            <person name="Miller A.N."/>
            <person name="Grigoriev I.V."/>
            <person name="Debuchy R."/>
            <person name="Gladieux P."/>
            <person name="Hiltunen Thoren M."/>
            <person name="Johannesson H."/>
        </authorList>
    </citation>
    <scope>NUCLEOTIDE SEQUENCE</scope>
    <source>
        <strain evidence="6">CBS 168.71</strain>
    </source>
</reference>
<feature type="compositionally biased region" description="Low complexity" evidence="1">
    <location>
        <begin position="442"/>
        <end position="456"/>
    </location>
</feature>
<keyword evidence="7" id="KW-1185">Reference proteome</keyword>
<feature type="transmembrane region" description="Helical" evidence="2">
    <location>
        <begin position="70"/>
        <end position="93"/>
    </location>
</feature>
<keyword evidence="2" id="KW-0812">Transmembrane</keyword>
<name>A0AAE0HRV4_9PEZI</name>
<feature type="chain" id="PRO_5042046223" description="Integral membrane protein" evidence="3">
    <location>
        <begin position="27"/>
        <end position="626"/>
    </location>
</feature>
<keyword evidence="2" id="KW-1133">Transmembrane helix</keyword>
<dbReference type="PANTHER" id="PTHR31685">
    <property type="entry name" value="INTEGRAL MEMBRANE PROTEIN (AFU_ORTHOLOGUE AFUA_6G12730)-RELATED"/>
    <property type="match status" value="1"/>
</dbReference>
<organism evidence="6 7">
    <name type="scientific">Chaetomium fimeti</name>
    <dbReference type="NCBI Taxonomy" id="1854472"/>
    <lineage>
        <taxon>Eukaryota</taxon>
        <taxon>Fungi</taxon>
        <taxon>Dikarya</taxon>
        <taxon>Ascomycota</taxon>
        <taxon>Pezizomycotina</taxon>
        <taxon>Sordariomycetes</taxon>
        <taxon>Sordariomycetidae</taxon>
        <taxon>Sordariales</taxon>
        <taxon>Chaetomiaceae</taxon>
        <taxon>Chaetomium</taxon>
    </lineage>
</organism>
<dbReference type="EMBL" id="JAUEPN010000001">
    <property type="protein sequence ID" value="KAK3301522.1"/>
    <property type="molecule type" value="Genomic_DNA"/>
</dbReference>
<feature type="domain" description="Protein YTP1-like C-terminal" evidence="5">
    <location>
        <begin position="296"/>
        <end position="615"/>
    </location>
</feature>
<reference evidence="6" key="2">
    <citation type="submission" date="2023-06" db="EMBL/GenBank/DDBJ databases">
        <authorList>
            <consortium name="Lawrence Berkeley National Laboratory"/>
            <person name="Haridas S."/>
            <person name="Hensen N."/>
            <person name="Bonometti L."/>
            <person name="Westerberg I."/>
            <person name="Brannstrom I.O."/>
            <person name="Guillou S."/>
            <person name="Cros-Aarteil S."/>
            <person name="Calhoun S."/>
            <person name="Kuo A."/>
            <person name="Mondo S."/>
            <person name="Pangilinan J."/>
            <person name="Riley R."/>
            <person name="Labutti K."/>
            <person name="Andreopoulos B."/>
            <person name="Lipzen A."/>
            <person name="Chen C."/>
            <person name="Yanf M."/>
            <person name="Daum C."/>
            <person name="Ng V."/>
            <person name="Clum A."/>
            <person name="Steindorff A."/>
            <person name="Ohm R."/>
            <person name="Martin F."/>
            <person name="Silar P."/>
            <person name="Natvig D."/>
            <person name="Lalanne C."/>
            <person name="Gautier V."/>
            <person name="Ament-Velasquez S.L."/>
            <person name="Kruys A."/>
            <person name="Hutchinson M.I."/>
            <person name="Powell A.J."/>
            <person name="Barry K."/>
            <person name="Miller A.N."/>
            <person name="Grigoriev I.V."/>
            <person name="Debuchy R."/>
            <person name="Gladieux P."/>
            <person name="Thoren M.H."/>
            <person name="Johannesson H."/>
        </authorList>
    </citation>
    <scope>NUCLEOTIDE SEQUENCE</scope>
    <source>
        <strain evidence="6">CBS 168.71</strain>
    </source>
</reference>
<evidence type="ECO:0000313" key="7">
    <source>
        <dbReference type="Proteomes" id="UP001278766"/>
    </source>
</evidence>
<dbReference type="Gene3D" id="1.20.120.1770">
    <property type="match status" value="1"/>
</dbReference>
<evidence type="ECO:0000313" key="6">
    <source>
        <dbReference type="EMBL" id="KAK3301522.1"/>
    </source>
</evidence>
<feature type="compositionally biased region" description="Basic and acidic residues" evidence="1">
    <location>
        <begin position="233"/>
        <end position="243"/>
    </location>
</feature>
<evidence type="ECO:0000256" key="3">
    <source>
        <dbReference type="SAM" id="SignalP"/>
    </source>
</evidence>
<feature type="transmembrane region" description="Helical" evidence="2">
    <location>
        <begin position="495"/>
        <end position="512"/>
    </location>
</feature>
<protein>
    <recommendedName>
        <fullName evidence="8">Integral membrane protein</fullName>
    </recommendedName>
</protein>
<feature type="region of interest" description="Disordered" evidence="1">
    <location>
        <begin position="196"/>
        <end position="243"/>
    </location>
</feature>